<comment type="similarity">
    <text evidence="1">Belongs to the tryptophan dimethylallyltransferase family.</text>
</comment>
<protein>
    <submittedName>
        <fullName evidence="5">DMATS type aromatic prenyltransferase, putative (JCVI)</fullName>
    </submittedName>
</protein>
<dbReference type="InterPro" id="IPR017795">
    <property type="entry name" value="ABBA_NscD-like"/>
</dbReference>
<dbReference type="InterPro" id="IPR033964">
    <property type="entry name" value="ABBA"/>
</dbReference>
<proteinExistence type="inferred from homology"/>
<feature type="compositionally biased region" description="Basic and acidic residues" evidence="4">
    <location>
        <begin position="7"/>
        <end position="19"/>
    </location>
</feature>
<dbReference type="Proteomes" id="UP000256690">
    <property type="component" value="Unassembled WGS sequence"/>
</dbReference>
<feature type="binding site" evidence="3">
    <location>
        <position position="267"/>
    </location>
    <ligand>
        <name>dimethylallyl diphosphate</name>
        <dbReference type="ChEBI" id="CHEBI:57623"/>
    </ligand>
</feature>
<dbReference type="SFLD" id="SFLDG01162">
    <property type="entry name" value="I"/>
    <property type="match status" value="1"/>
</dbReference>
<dbReference type="CDD" id="cd13929">
    <property type="entry name" value="PT-DMATS_CymD"/>
    <property type="match status" value="1"/>
</dbReference>
<feature type="binding site" evidence="3">
    <location>
        <position position="421"/>
    </location>
    <ligand>
        <name>dimethylallyl diphosphate</name>
        <dbReference type="ChEBI" id="CHEBI:57623"/>
    </ligand>
</feature>
<dbReference type="PANTHER" id="PTHR40627">
    <property type="entry name" value="INDOLE PRENYLTRANSFERASE TDIB-RELATED"/>
    <property type="match status" value="1"/>
</dbReference>
<dbReference type="InterPro" id="IPR012148">
    <property type="entry name" value="ABBA_DMATS-like"/>
</dbReference>
<name>A0A3D8R4B5_9EURO</name>
<dbReference type="GO" id="GO:0009820">
    <property type="term" value="P:alkaloid metabolic process"/>
    <property type="evidence" value="ECO:0007669"/>
    <property type="project" value="InterPro"/>
</dbReference>
<evidence type="ECO:0000313" key="6">
    <source>
        <dbReference type="Proteomes" id="UP000256690"/>
    </source>
</evidence>
<feature type="binding site" evidence="3">
    <location>
        <position position="94"/>
    </location>
    <ligand>
        <name>L-tryptophan</name>
        <dbReference type="ChEBI" id="CHEBI:57912"/>
    </ligand>
</feature>
<organism evidence="5 6">
    <name type="scientific">Aspergillus mulundensis</name>
    <dbReference type="NCBI Taxonomy" id="1810919"/>
    <lineage>
        <taxon>Eukaryota</taxon>
        <taxon>Fungi</taxon>
        <taxon>Dikarya</taxon>
        <taxon>Ascomycota</taxon>
        <taxon>Pezizomycotina</taxon>
        <taxon>Eurotiomycetes</taxon>
        <taxon>Eurotiomycetidae</taxon>
        <taxon>Eurotiales</taxon>
        <taxon>Aspergillaceae</taxon>
        <taxon>Aspergillus</taxon>
        <taxon>Aspergillus subgen. Nidulantes</taxon>
    </lineage>
</organism>
<feature type="binding site" evidence="3">
    <location>
        <position position="196"/>
    </location>
    <ligand>
        <name>dimethylallyl diphosphate</name>
        <dbReference type="ChEBI" id="CHEBI:57623"/>
    </ligand>
</feature>
<evidence type="ECO:0000256" key="1">
    <source>
        <dbReference type="ARBA" id="ARBA00010209"/>
    </source>
</evidence>
<dbReference type="GeneID" id="38119033"/>
<dbReference type="SFLD" id="SFLDS00036">
    <property type="entry name" value="Aromatic_Prenyltransferase"/>
    <property type="match status" value="1"/>
</dbReference>
<dbReference type="PANTHER" id="PTHR40627:SF3">
    <property type="entry name" value="PRENYLTRANSFERASE ASQH2-RELATED"/>
    <property type="match status" value="1"/>
</dbReference>
<dbReference type="EMBL" id="PVWQ01000011">
    <property type="protein sequence ID" value="RDW68903.1"/>
    <property type="molecule type" value="Genomic_DNA"/>
</dbReference>
<feature type="binding site" evidence="3">
    <location>
        <position position="269"/>
    </location>
    <ligand>
        <name>dimethylallyl diphosphate</name>
        <dbReference type="ChEBI" id="CHEBI:57623"/>
    </ligand>
</feature>
<evidence type="ECO:0000256" key="3">
    <source>
        <dbReference type="PIRSR" id="PIRSR000509-1"/>
    </source>
</evidence>
<dbReference type="PIRSF" id="PIRSF000509">
    <property type="entry name" value="Trp_DMAT"/>
    <property type="match status" value="1"/>
</dbReference>
<feature type="binding site" evidence="3">
    <location>
        <position position="417"/>
    </location>
    <ligand>
        <name>dimethylallyl diphosphate</name>
        <dbReference type="ChEBI" id="CHEBI:57623"/>
    </ligand>
</feature>
<dbReference type="Pfam" id="PF11991">
    <property type="entry name" value="Trp_DMAT"/>
    <property type="match status" value="1"/>
</dbReference>
<evidence type="ECO:0000256" key="4">
    <source>
        <dbReference type="SAM" id="MobiDB-lite"/>
    </source>
</evidence>
<feature type="binding site" evidence="3">
    <location>
        <position position="265"/>
    </location>
    <ligand>
        <name>dimethylallyl diphosphate</name>
        <dbReference type="ChEBI" id="CHEBI:57623"/>
    </ligand>
</feature>
<feature type="region of interest" description="Disordered" evidence="4">
    <location>
        <begin position="1"/>
        <end position="20"/>
    </location>
</feature>
<feature type="binding site" evidence="3">
    <location>
        <position position="200"/>
    </location>
    <ligand>
        <name>L-tryptophan</name>
        <dbReference type="ChEBI" id="CHEBI:57912"/>
    </ligand>
</feature>
<dbReference type="AlphaFoldDB" id="A0A3D8R4B5"/>
<dbReference type="RefSeq" id="XP_026600692.1">
    <property type="nucleotide sequence ID" value="XM_026750679.1"/>
</dbReference>
<evidence type="ECO:0000313" key="5">
    <source>
        <dbReference type="EMBL" id="RDW68903.1"/>
    </source>
</evidence>
<keyword evidence="2 5" id="KW-0808">Transferase</keyword>
<keyword evidence="6" id="KW-1185">Reference proteome</keyword>
<dbReference type="NCBIfam" id="TIGR03429">
    <property type="entry name" value="arom_pren_DMATS"/>
    <property type="match status" value="1"/>
</dbReference>
<dbReference type="OrthoDB" id="5392033at2759"/>
<feature type="binding site" evidence="3">
    <location>
        <position position="198"/>
    </location>
    <ligand>
        <name>dimethylallyl diphosphate</name>
        <dbReference type="ChEBI" id="CHEBI:57623"/>
    </ligand>
</feature>
<accession>A0A3D8R4B5</accession>
<reference evidence="5 6" key="1">
    <citation type="journal article" date="2018" name="IMA Fungus">
        <title>IMA Genome-F 9: Draft genome sequence of Annulohypoxylon stygium, Aspergillus mulundensis, Berkeleyomyces basicola (syn. Thielaviopsis basicola), Ceratocystis smalleyi, two Cercospora beticola strains, Coleophoma cylindrospora, Fusarium fracticaudum, Phialophora cf. hyalina, and Morchella septimelata.</title>
        <authorList>
            <person name="Wingfield B.D."/>
            <person name="Bills G.F."/>
            <person name="Dong Y."/>
            <person name="Huang W."/>
            <person name="Nel W.J."/>
            <person name="Swalarsk-Parry B.S."/>
            <person name="Vaghefi N."/>
            <person name="Wilken P.M."/>
            <person name="An Z."/>
            <person name="de Beer Z.W."/>
            <person name="De Vos L."/>
            <person name="Chen L."/>
            <person name="Duong T.A."/>
            <person name="Gao Y."/>
            <person name="Hammerbacher A."/>
            <person name="Kikkert J.R."/>
            <person name="Li Y."/>
            <person name="Li H."/>
            <person name="Li K."/>
            <person name="Li Q."/>
            <person name="Liu X."/>
            <person name="Ma X."/>
            <person name="Naidoo K."/>
            <person name="Pethybridge S.J."/>
            <person name="Sun J."/>
            <person name="Steenkamp E.T."/>
            <person name="van der Nest M.A."/>
            <person name="van Wyk S."/>
            <person name="Wingfield M.J."/>
            <person name="Xiong C."/>
            <person name="Yue Q."/>
            <person name="Zhang X."/>
        </authorList>
    </citation>
    <scope>NUCLEOTIDE SEQUENCE [LARGE SCALE GENOMIC DNA]</scope>
    <source>
        <strain evidence="5 6">DSM 5745</strain>
    </source>
</reference>
<sequence>MVAPSEPKSRSSSGEDSRSPFEVLTTALSFPTRDQEQWWHTTGALLAAMLASCNYTIAQQYQHLAFYYSQLIPRLGSNPVKFRSSLTVSGLPMEFSINYQKDGKHSMVRVGAEPNDSFSGTERDPFNRVPPAEMVAHFTRSGLAGFDPLFYDFFEPQHTLNADEQVRLPKEIPLGDKIHSQFSFGFDFKADNVTLKGYSYPGLKAALAGQSVKTLLDGGINELKTRGLLDCTEAWGHLADYVESINNWGFHNLLAWDYVAPAKSRLKFYMYLMEVADIQKVEELWTLDGRARSPEHLEGLEYLKKLWDVIDLKNIGKRDMPPNAHQIPEGVAQLCWNYEMTATNSLPIGKPYFPLQGVNDAVCIQKIVDYFKLIGWDDMAATYRDTVQSYYPGVDLSKTSSLLMWISFTYSEKTGVYLSIYYHPSPEVRAVENYVPSLEPSA</sequence>
<gene>
    <name evidence="5" type="ORF">DSM5745_08663</name>
</gene>
<evidence type="ECO:0000256" key="2">
    <source>
        <dbReference type="ARBA" id="ARBA00022679"/>
    </source>
</evidence>
<feature type="binding site" evidence="3">
    <location>
        <position position="352"/>
    </location>
    <ligand>
        <name>dimethylallyl diphosphate</name>
        <dbReference type="ChEBI" id="CHEBI:57623"/>
    </ligand>
</feature>
<comment type="caution">
    <text evidence="5">The sequence shown here is derived from an EMBL/GenBank/DDBJ whole genome shotgun (WGS) entry which is preliminary data.</text>
</comment>
<dbReference type="GO" id="GO:0016765">
    <property type="term" value="F:transferase activity, transferring alkyl or aryl (other than methyl) groups"/>
    <property type="evidence" value="ECO:0007669"/>
    <property type="project" value="InterPro"/>
</dbReference>
<feature type="binding site" evidence="3">
    <location>
        <position position="109"/>
    </location>
    <ligand>
        <name>dimethylallyl diphosphate</name>
        <dbReference type="ChEBI" id="CHEBI:57623"/>
    </ligand>
</feature>